<gene>
    <name evidence="2" type="ORF">GCM10025789_19830</name>
</gene>
<evidence type="ECO:0000313" key="2">
    <source>
        <dbReference type="EMBL" id="GAA4901203.1"/>
    </source>
</evidence>
<name>A0ABP9FG72_9ACTN</name>
<accession>A0ABP9FG72</accession>
<dbReference type="RefSeq" id="WP_345582375.1">
    <property type="nucleotide sequence ID" value="NZ_BAABLV010000031.1"/>
</dbReference>
<protein>
    <recommendedName>
        <fullName evidence="1">Cgl0159-like domain-containing protein</fullName>
    </recommendedName>
</protein>
<evidence type="ECO:0000259" key="1">
    <source>
        <dbReference type="Pfam" id="PF22649"/>
    </source>
</evidence>
<comment type="caution">
    <text evidence="2">The sequence shown here is derived from an EMBL/GenBank/DDBJ whole genome shotgun (WGS) entry which is preliminary data.</text>
</comment>
<dbReference type="SUPFAM" id="SSF51569">
    <property type="entry name" value="Aldolase"/>
    <property type="match status" value="1"/>
</dbReference>
<feature type="domain" description="Cgl0159-like" evidence="1">
    <location>
        <begin position="35"/>
        <end position="283"/>
    </location>
</feature>
<organism evidence="2 3">
    <name type="scientific">Tessaracoccus lubricantis</name>
    <dbReference type="NCBI Taxonomy" id="545543"/>
    <lineage>
        <taxon>Bacteria</taxon>
        <taxon>Bacillati</taxon>
        <taxon>Actinomycetota</taxon>
        <taxon>Actinomycetes</taxon>
        <taxon>Propionibacteriales</taxon>
        <taxon>Propionibacteriaceae</taxon>
        <taxon>Tessaracoccus</taxon>
    </lineage>
</organism>
<dbReference type="Proteomes" id="UP001501521">
    <property type="component" value="Unassembled WGS sequence"/>
</dbReference>
<sequence>MITYDDITDLRFTRPDAVAEALTTRLPGSMPAAGEKLLVIAADHPGRGALGAGGDDLAMASRRSLVERCVTALGRPGVGGFLGTPDLVEELALLGALEGKLVFGSMNRSGLPGTVFEADDRVTAWTPRGIRDAGLDGGKLLLRIDPNDASTAGMLEQAARAVDELASLQRTVILEPFISRRVDGRLVNDLSPDEVIRSISVASALGNTSARTWLKLPCVAEMERVLEATTLPALLLGGPVPERMDDSVRLWAESLRLPGVKGLVIGRALLFPRDGDVAGAVDRLVEVL</sequence>
<keyword evidence="3" id="KW-1185">Reference proteome</keyword>
<proteinExistence type="predicted"/>
<reference evidence="3" key="1">
    <citation type="journal article" date="2019" name="Int. J. Syst. Evol. Microbiol.">
        <title>The Global Catalogue of Microorganisms (GCM) 10K type strain sequencing project: providing services to taxonomists for standard genome sequencing and annotation.</title>
        <authorList>
            <consortium name="The Broad Institute Genomics Platform"/>
            <consortium name="The Broad Institute Genome Sequencing Center for Infectious Disease"/>
            <person name="Wu L."/>
            <person name="Ma J."/>
        </authorList>
    </citation>
    <scope>NUCLEOTIDE SEQUENCE [LARGE SCALE GENOMIC DNA]</scope>
    <source>
        <strain evidence="3">JCM 19125</strain>
    </source>
</reference>
<dbReference type="Pfam" id="PF22649">
    <property type="entry name" value="Cgl0159"/>
    <property type="match status" value="1"/>
</dbReference>
<dbReference type="EMBL" id="BAABLV010000031">
    <property type="protein sequence ID" value="GAA4901203.1"/>
    <property type="molecule type" value="Genomic_DNA"/>
</dbReference>
<evidence type="ECO:0000313" key="3">
    <source>
        <dbReference type="Proteomes" id="UP001501521"/>
    </source>
</evidence>
<dbReference type="InterPro" id="IPR054574">
    <property type="entry name" value="Cgl0159_dom"/>
</dbReference>
<dbReference type="Gene3D" id="3.20.20.70">
    <property type="entry name" value="Aldolase class I"/>
    <property type="match status" value="1"/>
</dbReference>
<dbReference type="InterPro" id="IPR013785">
    <property type="entry name" value="Aldolase_TIM"/>
</dbReference>